<reference evidence="6" key="1">
    <citation type="submission" date="2025-08" db="UniProtKB">
        <authorList>
            <consortium name="RefSeq"/>
        </authorList>
    </citation>
    <scope>IDENTIFICATION</scope>
    <source>
        <tissue evidence="6">Tentacle</tissue>
    </source>
</reference>
<dbReference type="InterPro" id="IPR003582">
    <property type="entry name" value="ShKT_dom"/>
</dbReference>
<name>A0A6P8H078_ACTTE</name>
<evidence type="ECO:0000313" key="6">
    <source>
        <dbReference type="RefSeq" id="XP_031549824.1"/>
    </source>
</evidence>
<proteinExistence type="predicted"/>
<evidence type="ECO:0000256" key="1">
    <source>
        <dbReference type="ARBA" id="ARBA00022656"/>
    </source>
</evidence>
<dbReference type="PROSITE" id="PS51670">
    <property type="entry name" value="SHKT"/>
    <property type="match status" value="1"/>
</dbReference>
<dbReference type="InParanoid" id="A0A6P8H078"/>
<feature type="signal peptide" evidence="3">
    <location>
        <begin position="1"/>
        <end position="15"/>
    </location>
</feature>
<dbReference type="AlphaFoldDB" id="A0A6P8H078"/>
<feature type="domain" description="ShKT" evidence="4">
    <location>
        <begin position="165"/>
        <end position="206"/>
    </location>
</feature>
<organism evidence="5 6">
    <name type="scientific">Actinia tenebrosa</name>
    <name type="common">Australian red waratah sea anemone</name>
    <dbReference type="NCBI Taxonomy" id="6105"/>
    <lineage>
        <taxon>Eukaryota</taxon>
        <taxon>Metazoa</taxon>
        <taxon>Cnidaria</taxon>
        <taxon>Anthozoa</taxon>
        <taxon>Hexacorallia</taxon>
        <taxon>Actiniaria</taxon>
        <taxon>Actiniidae</taxon>
        <taxon>Actinia</taxon>
    </lineage>
</organism>
<dbReference type="Proteomes" id="UP000515163">
    <property type="component" value="Unplaced"/>
</dbReference>
<keyword evidence="1" id="KW-0800">Toxin</keyword>
<sequence length="207" mass="23496">MKLLILALCFCLAVAENSNSIEDLEKILSSDSQLPDIGNLENVDKLEALMQNKLKLKGKFEGYKYCMDGKTLAEGPGMEGCPKRLCYDKKTLQCRKELGKLSAKERFHLCHTEYITYRERCPYTCGLCKPRNPVQECRKIHGATARCCSNGKPALKPDKSDCEVCSNNNPSLCERFYKFLGGKCETSAYLVRRYLYTNCPKRCGRCQ</sequence>
<keyword evidence="5" id="KW-1185">Reference proteome</keyword>
<comment type="caution">
    <text evidence="2">Lacks conserved residue(s) required for the propagation of feature annotation.</text>
</comment>
<evidence type="ECO:0000313" key="5">
    <source>
        <dbReference type="Proteomes" id="UP000515163"/>
    </source>
</evidence>
<evidence type="ECO:0000256" key="2">
    <source>
        <dbReference type="PROSITE-ProRule" id="PRU01005"/>
    </source>
</evidence>
<evidence type="ECO:0000256" key="3">
    <source>
        <dbReference type="SAM" id="SignalP"/>
    </source>
</evidence>
<feature type="chain" id="PRO_5027893933" evidence="3">
    <location>
        <begin position="16"/>
        <end position="207"/>
    </location>
</feature>
<keyword evidence="3" id="KW-0732">Signal</keyword>
<protein>
    <submittedName>
        <fullName evidence="6">Uncharacterized protein LOC116287298 isoform X1</fullName>
    </submittedName>
</protein>
<dbReference type="GeneID" id="116287298"/>
<dbReference type="RefSeq" id="XP_031549824.1">
    <property type="nucleotide sequence ID" value="XM_031693964.1"/>
</dbReference>
<evidence type="ECO:0000259" key="4">
    <source>
        <dbReference type="PROSITE" id="PS51670"/>
    </source>
</evidence>
<dbReference type="OrthoDB" id="5953342at2759"/>
<accession>A0A6P8H078</accession>
<dbReference type="KEGG" id="aten:116287298"/>
<gene>
    <name evidence="6" type="primary">LOC116287298</name>
</gene>
<dbReference type="GO" id="GO:0090729">
    <property type="term" value="F:toxin activity"/>
    <property type="evidence" value="ECO:0007669"/>
    <property type="project" value="UniProtKB-KW"/>
</dbReference>